<dbReference type="Proteomes" id="UP001500274">
    <property type="component" value="Unassembled WGS sequence"/>
</dbReference>
<reference evidence="2 3" key="1">
    <citation type="journal article" date="2019" name="Int. J. Syst. Evol. Microbiol.">
        <title>The Global Catalogue of Microorganisms (GCM) 10K type strain sequencing project: providing services to taxonomists for standard genome sequencing and annotation.</title>
        <authorList>
            <consortium name="The Broad Institute Genomics Platform"/>
            <consortium name="The Broad Institute Genome Sequencing Center for Infectious Disease"/>
            <person name="Wu L."/>
            <person name="Ma J."/>
        </authorList>
    </citation>
    <scope>NUCLEOTIDE SEQUENCE [LARGE SCALE GENOMIC DNA]</scope>
    <source>
        <strain evidence="2 3">JCM 16365</strain>
    </source>
</reference>
<comment type="caution">
    <text evidence="2">The sequence shown here is derived from an EMBL/GenBank/DDBJ whole genome shotgun (WGS) entry which is preliminary data.</text>
</comment>
<sequence length="165" mass="17823">MSTGPREREELRRSIEEFAAGGYAVDSVAFSVCTCGNETFAVVLEDEVGVAATICAVCEEEAALADSDDHFDEVEEVQQAECSCGNGEFRVAVGFALDPDGEVKWVSVGLRCTADGVAGVYVDWKIDYRPTAHLLAQARTAGSGPSHFNGAPDRRRHSPSRHDRR</sequence>
<keyword evidence="3" id="KW-1185">Reference proteome</keyword>
<feature type="region of interest" description="Disordered" evidence="1">
    <location>
        <begin position="139"/>
        <end position="165"/>
    </location>
</feature>
<dbReference type="EMBL" id="BAAARI010000017">
    <property type="protein sequence ID" value="GAA2586069.1"/>
    <property type="molecule type" value="Genomic_DNA"/>
</dbReference>
<name>A0ABN3PJE7_9MICO</name>
<evidence type="ECO:0000256" key="1">
    <source>
        <dbReference type="SAM" id="MobiDB-lite"/>
    </source>
</evidence>
<dbReference type="RefSeq" id="WP_344230227.1">
    <property type="nucleotide sequence ID" value="NZ_BAAARI010000017.1"/>
</dbReference>
<proteinExistence type="predicted"/>
<accession>A0ABN3PJE7</accession>
<protein>
    <submittedName>
        <fullName evidence="2">Uncharacterized protein</fullName>
    </submittedName>
</protein>
<gene>
    <name evidence="2" type="ORF">GCM10009862_26380</name>
</gene>
<organism evidence="2 3">
    <name type="scientific">Microbacterium binotii</name>
    <dbReference type="NCBI Taxonomy" id="462710"/>
    <lineage>
        <taxon>Bacteria</taxon>
        <taxon>Bacillati</taxon>
        <taxon>Actinomycetota</taxon>
        <taxon>Actinomycetes</taxon>
        <taxon>Micrococcales</taxon>
        <taxon>Microbacteriaceae</taxon>
        <taxon>Microbacterium</taxon>
    </lineage>
</organism>
<evidence type="ECO:0000313" key="3">
    <source>
        <dbReference type="Proteomes" id="UP001500274"/>
    </source>
</evidence>
<feature type="compositionally biased region" description="Basic residues" evidence="1">
    <location>
        <begin position="154"/>
        <end position="165"/>
    </location>
</feature>
<evidence type="ECO:0000313" key="2">
    <source>
        <dbReference type="EMBL" id="GAA2586069.1"/>
    </source>
</evidence>